<dbReference type="Gramene" id="PRQ51004">
    <property type="protein sequence ID" value="PRQ51004"/>
    <property type="gene ID" value="RchiOBHm_Chr2g0139501"/>
</dbReference>
<proteinExistence type="predicted"/>
<dbReference type="InterPro" id="IPR003959">
    <property type="entry name" value="ATPase_AAA_core"/>
</dbReference>
<dbReference type="Proteomes" id="UP000238479">
    <property type="component" value="Chromosome 2"/>
</dbReference>
<dbReference type="EMBL" id="PDCK01000040">
    <property type="protein sequence ID" value="PRQ51004.1"/>
    <property type="molecule type" value="Genomic_DNA"/>
</dbReference>
<keyword evidence="2" id="KW-0378">Hydrolase</keyword>
<dbReference type="Gene3D" id="3.40.50.300">
    <property type="entry name" value="P-loop containing nucleotide triphosphate hydrolases"/>
    <property type="match status" value="1"/>
</dbReference>
<dbReference type="GO" id="GO:0016887">
    <property type="term" value="F:ATP hydrolysis activity"/>
    <property type="evidence" value="ECO:0007669"/>
    <property type="project" value="InterPro"/>
</dbReference>
<dbReference type="GO" id="GO:0005524">
    <property type="term" value="F:ATP binding"/>
    <property type="evidence" value="ECO:0007669"/>
    <property type="project" value="InterPro"/>
</dbReference>
<comment type="caution">
    <text evidence="2">The sequence shown here is derived from an EMBL/GenBank/DDBJ whole genome shotgun (WGS) entry which is preliminary data.</text>
</comment>
<dbReference type="Pfam" id="PF00004">
    <property type="entry name" value="AAA"/>
    <property type="match status" value="1"/>
</dbReference>
<reference evidence="2 3" key="1">
    <citation type="journal article" date="2018" name="Nat. Genet.">
        <title>The Rosa genome provides new insights in the design of modern roses.</title>
        <authorList>
            <person name="Bendahmane M."/>
        </authorList>
    </citation>
    <scope>NUCLEOTIDE SEQUENCE [LARGE SCALE GENOMIC DNA]</scope>
    <source>
        <strain evidence="3">cv. Old Blush</strain>
    </source>
</reference>
<dbReference type="AlphaFoldDB" id="A0A2P6RX73"/>
<sequence>MANFLGYDVYDLDLSRVKDYSELKMLLLQTTSKSVILIEDLDQFFAEKSTAVSFSGISNFMDGLLNSCYAEERVMVFMMNSKDQVDLNFLRPGRIDVHIHFPFESEIAIEDLEPGALNCVGVAVRTESGGEGDRVWG</sequence>
<dbReference type="InterPro" id="IPR050747">
    <property type="entry name" value="Mitochondrial_chaperone_BCS1"/>
</dbReference>
<organism evidence="2 3">
    <name type="scientific">Rosa chinensis</name>
    <name type="common">China rose</name>
    <dbReference type="NCBI Taxonomy" id="74649"/>
    <lineage>
        <taxon>Eukaryota</taxon>
        <taxon>Viridiplantae</taxon>
        <taxon>Streptophyta</taxon>
        <taxon>Embryophyta</taxon>
        <taxon>Tracheophyta</taxon>
        <taxon>Spermatophyta</taxon>
        <taxon>Magnoliopsida</taxon>
        <taxon>eudicotyledons</taxon>
        <taxon>Gunneridae</taxon>
        <taxon>Pentapetalae</taxon>
        <taxon>rosids</taxon>
        <taxon>fabids</taxon>
        <taxon>Rosales</taxon>
        <taxon>Rosaceae</taxon>
        <taxon>Rosoideae</taxon>
        <taxon>Rosoideae incertae sedis</taxon>
        <taxon>Rosa</taxon>
    </lineage>
</organism>
<evidence type="ECO:0000313" key="3">
    <source>
        <dbReference type="Proteomes" id="UP000238479"/>
    </source>
</evidence>
<dbReference type="InterPro" id="IPR027417">
    <property type="entry name" value="P-loop_NTPase"/>
</dbReference>
<gene>
    <name evidence="2" type="ORF">RchiOBHm_Chr2g0139501</name>
</gene>
<feature type="domain" description="ATPase AAA-type core" evidence="1">
    <location>
        <begin position="8"/>
        <end position="102"/>
    </location>
</feature>
<evidence type="ECO:0000259" key="1">
    <source>
        <dbReference type="Pfam" id="PF00004"/>
    </source>
</evidence>
<evidence type="ECO:0000313" key="2">
    <source>
        <dbReference type="EMBL" id="PRQ51004.1"/>
    </source>
</evidence>
<dbReference type="PANTHER" id="PTHR23070">
    <property type="entry name" value="BCS1 AAA-TYPE ATPASE"/>
    <property type="match status" value="1"/>
</dbReference>
<name>A0A2P6RX73_ROSCH</name>
<dbReference type="OMA" id="HFPFESE"/>
<dbReference type="SUPFAM" id="SSF52540">
    <property type="entry name" value="P-loop containing nucleoside triphosphate hydrolases"/>
    <property type="match status" value="1"/>
</dbReference>
<keyword evidence="3" id="KW-1185">Reference proteome</keyword>
<protein>
    <submittedName>
        <fullName evidence="2">Putative ATPase, AAA-type, core, P-loop containing nucleoside triphosphate hydrolase</fullName>
    </submittedName>
</protein>
<dbReference type="STRING" id="74649.A0A2P6RX73"/>
<accession>A0A2P6RX73</accession>